<reference evidence="1" key="1">
    <citation type="journal article" date="2022" name="bioRxiv">
        <title>Sequencing and chromosome-scale assembly of the giantPleurodeles waltlgenome.</title>
        <authorList>
            <person name="Brown T."/>
            <person name="Elewa A."/>
            <person name="Iarovenko S."/>
            <person name="Subramanian E."/>
            <person name="Araus A.J."/>
            <person name="Petzold A."/>
            <person name="Susuki M."/>
            <person name="Suzuki K.-i.T."/>
            <person name="Hayashi T."/>
            <person name="Toyoda A."/>
            <person name="Oliveira C."/>
            <person name="Osipova E."/>
            <person name="Leigh N.D."/>
            <person name="Simon A."/>
            <person name="Yun M.H."/>
        </authorList>
    </citation>
    <scope>NUCLEOTIDE SEQUENCE</scope>
    <source>
        <strain evidence="1">20211129_DDA</strain>
        <tissue evidence="1">Liver</tissue>
    </source>
</reference>
<comment type="caution">
    <text evidence="1">The sequence shown here is derived from an EMBL/GenBank/DDBJ whole genome shotgun (WGS) entry which is preliminary data.</text>
</comment>
<sequence length="134" mass="13868">MTSSRPGAISLPLWLHRTLGSCGRSRGAGAGCGVSAKLQGVWADARGLKDADDAEAHMRILTYEGARVVPLDGGFRANLAMSDNGYDAWIRFSSSAEAIVSAGGGDIKPRSSGAEALETRASKTQVIVGGIYGE</sequence>
<proteinExistence type="predicted"/>
<keyword evidence="2" id="KW-1185">Reference proteome</keyword>
<name>A0AAV7L5Q8_PLEWA</name>
<dbReference type="AlphaFoldDB" id="A0AAV7L5Q8"/>
<evidence type="ECO:0000313" key="1">
    <source>
        <dbReference type="EMBL" id="KAJ1087006.1"/>
    </source>
</evidence>
<accession>A0AAV7L5Q8</accession>
<gene>
    <name evidence="1" type="ORF">NDU88_000201</name>
</gene>
<evidence type="ECO:0000313" key="2">
    <source>
        <dbReference type="Proteomes" id="UP001066276"/>
    </source>
</evidence>
<dbReference type="EMBL" id="JANPWB010000015">
    <property type="protein sequence ID" value="KAJ1087006.1"/>
    <property type="molecule type" value="Genomic_DNA"/>
</dbReference>
<organism evidence="1 2">
    <name type="scientific">Pleurodeles waltl</name>
    <name type="common">Iberian ribbed newt</name>
    <dbReference type="NCBI Taxonomy" id="8319"/>
    <lineage>
        <taxon>Eukaryota</taxon>
        <taxon>Metazoa</taxon>
        <taxon>Chordata</taxon>
        <taxon>Craniata</taxon>
        <taxon>Vertebrata</taxon>
        <taxon>Euteleostomi</taxon>
        <taxon>Amphibia</taxon>
        <taxon>Batrachia</taxon>
        <taxon>Caudata</taxon>
        <taxon>Salamandroidea</taxon>
        <taxon>Salamandridae</taxon>
        <taxon>Pleurodelinae</taxon>
        <taxon>Pleurodeles</taxon>
    </lineage>
</organism>
<protein>
    <submittedName>
        <fullName evidence="1">Uncharacterized protein</fullName>
    </submittedName>
</protein>
<dbReference type="Proteomes" id="UP001066276">
    <property type="component" value="Chromosome 11"/>
</dbReference>